<proteinExistence type="inferred from homology"/>
<dbReference type="CDD" id="cd05237">
    <property type="entry name" value="UDP_invert_4-6DH_SDR_e"/>
    <property type="match status" value="1"/>
</dbReference>
<feature type="domain" description="Polysaccharide biosynthesis protein CapD-like" evidence="3">
    <location>
        <begin position="295"/>
        <end position="576"/>
    </location>
</feature>
<comment type="similarity">
    <text evidence="1">Belongs to the polysaccharide synthase family.</text>
</comment>
<dbReference type="Pfam" id="PF02719">
    <property type="entry name" value="Polysacc_synt_2"/>
    <property type="match status" value="1"/>
</dbReference>
<sequence>MIKDYIINNSHKHASKWLVLSIDIAITVFNFFLAYVVRFGITMDIDTPGLLYQVPVIIVLSAISFLLIGSYKGVVRHTGMKDAYNLFLAVTVLIALSGALMVSSRLSLIPDLLNIPVSIISIHYLLNIITLTTSRLIFKYCYLYIKSKLGDASKIMIYGAGDSGLITLAAVTSDSQKSVSVVGFIDDNSQKIGKTINGIKVYSSRSINQEFVEKHNISEIIVSIPLISKERLTEISDDLLGLSVKVKIIPAINDWIDGTLQVSQIKQIQIEDLLDRAPIALENQNIHKEFKDKVILVTGAAGSIGSEIVRQAAYYKYKHLILVDQAESPLYDLQQELLSKGVNNFTPIVADIRDNERIETIFEKFRPNLVFHAAAYKHVPLMENNPYEAVKINVLGTRRLADFSSKFGVDKFVFVSTDKAVNPTNVMGATKRVAEMYIKCLHNTSKTKFITTRFGNVLGSNGSVIPLFKKQIEKGGPLTVTHRDVTRFFMTIPEASQLVIEAGTMGNGGEIFIFDMGESVKIFDLAKKMIRLSGLNYPNDIDIQITGLRPGEKLYEELLADTENTLPTYHKKIMISKFDDTDSSLIKNKIDDLCSMNLSNQDDKVVGQLKVIVPEYISKNSTFESIDKKNKEIETNIHKKEHKIYI</sequence>
<dbReference type="Proteomes" id="UP001500459">
    <property type="component" value="Unassembled WGS sequence"/>
</dbReference>
<dbReference type="RefSeq" id="WP_344925875.1">
    <property type="nucleotide sequence ID" value="NZ_BAABCW010000004.1"/>
</dbReference>
<keyword evidence="2" id="KW-0812">Transmembrane</keyword>
<organism evidence="4 5">
    <name type="scientific">Aquimarina addita</name>
    <dbReference type="NCBI Taxonomy" id="870485"/>
    <lineage>
        <taxon>Bacteria</taxon>
        <taxon>Pseudomonadati</taxon>
        <taxon>Bacteroidota</taxon>
        <taxon>Flavobacteriia</taxon>
        <taxon>Flavobacteriales</taxon>
        <taxon>Flavobacteriaceae</taxon>
        <taxon>Aquimarina</taxon>
    </lineage>
</organism>
<feature type="transmembrane region" description="Helical" evidence="2">
    <location>
        <begin position="17"/>
        <end position="38"/>
    </location>
</feature>
<evidence type="ECO:0000313" key="5">
    <source>
        <dbReference type="Proteomes" id="UP001500459"/>
    </source>
</evidence>
<gene>
    <name evidence="4" type="ORF">GCM10022393_13620</name>
</gene>
<keyword evidence="2" id="KW-1133">Transmembrane helix</keyword>
<accession>A0ABP7XF37</accession>
<name>A0ABP7XF37_9FLAO</name>
<dbReference type="SUPFAM" id="SSF51735">
    <property type="entry name" value="NAD(P)-binding Rossmann-fold domains"/>
    <property type="match status" value="1"/>
</dbReference>
<feature type="transmembrane region" description="Helical" evidence="2">
    <location>
        <begin position="83"/>
        <end position="103"/>
    </location>
</feature>
<dbReference type="EMBL" id="BAABCW010000004">
    <property type="protein sequence ID" value="GAA4114294.1"/>
    <property type="molecule type" value="Genomic_DNA"/>
</dbReference>
<dbReference type="InterPro" id="IPR003869">
    <property type="entry name" value="Polysac_CapD-like"/>
</dbReference>
<dbReference type="SUPFAM" id="SSF53335">
    <property type="entry name" value="S-adenosyl-L-methionine-dependent methyltransferases"/>
    <property type="match status" value="1"/>
</dbReference>
<keyword evidence="2" id="KW-0472">Membrane</keyword>
<dbReference type="PANTHER" id="PTHR43318">
    <property type="entry name" value="UDP-N-ACETYLGLUCOSAMINE 4,6-DEHYDRATASE"/>
    <property type="match status" value="1"/>
</dbReference>
<dbReference type="Pfam" id="PF13727">
    <property type="entry name" value="CoA_binding_3"/>
    <property type="match status" value="1"/>
</dbReference>
<evidence type="ECO:0000256" key="2">
    <source>
        <dbReference type="SAM" id="Phobius"/>
    </source>
</evidence>
<feature type="transmembrane region" description="Helical" evidence="2">
    <location>
        <begin position="50"/>
        <end position="71"/>
    </location>
</feature>
<protein>
    <submittedName>
        <fullName evidence="4">Nucleoside-diphosphate sugar epimerase/dehydratase</fullName>
    </submittedName>
</protein>
<keyword evidence="5" id="KW-1185">Reference proteome</keyword>
<evidence type="ECO:0000313" key="4">
    <source>
        <dbReference type="EMBL" id="GAA4114294.1"/>
    </source>
</evidence>
<dbReference type="Gene3D" id="3.40.50.720">
    <property type="entry name" value="NAD(P)-binding Rossmann-like Domain"/>
    <property type="match status" value="2"/>
</dbReference>
<dbReference type="InterPro" id="IPR036291">
    <property type="entry name" value="NAD(P)-bd_dom_sf"/>
</dbReference>
<comment type="caution">
    <text evidence="4">The sequence shown here is derived from an EMBL/GenBank/DDBJ whole genome shotgun (WGS) entry which is preliminary data.</text>
</comment>
<dbReference type="InterPro" id="IPR051203">
    <property type="entry name" value="Polysaccharide_Synthase-Rel"/>
</dbReference>
<dbReference type="PANTHER" id="PTHR43318:SF1">
    <property type="entry name" value="POLYSACCHARIDE BIOSYNTHESIS PROTEIN EPSC-RELATED"/>
    <property type="match status" value="1"/>
</dbReference>
<evidence type="ECO:0000256" key="1">
    <source>
        <dbReference type="ARBA" id="ARBA00007430"/>
    </source>
</evidence>
<evidence type="ECO:0000259" key="3">
    <source>
        <dbReference type="Pfam" id="PF02719"/>
    </source>
</evidence>
<reference evidence="5" key="1">
    <citation type="journal article" date="2019" name="Int. J. Syst. Evol. Microbiol.">
        <title>The Global Catalogue of Microorganisms (GCM) 10K type strain sequencing project: providing services to taxonomists for standard genome sequencing and annotation.</title>
        <authorList>
            <consortium name="The Broad Institute Genomics Platform"/>
            <consortium name="The Broad Institute Genome Sequencing Center for Infectious Disease"/>
            <person name="Wu L."/>
            <person name="Ma J."/>
        </authorList>
    </citation>
    <scope>NUCLEOTIDE SEQUENCE [LARGE SCALE GENOMIC DNA]</scope>
    <source>
        <strain evidence="5">JCM 17106</strain>
    </source>
</reference>
<dbReference type="InterPro" id="IPR029063">
    <property type="entry name" value="SAM-dependent_MTases_sf"/>
</dbReference>
<feature type="transmembrane region" description="Helical" evidence="2">
    <location>
        <begin position="115"/>
        <end position="138"/>
    </location>
</feature>